<comment type="catalytic activity">
    <reaction evidence="1">
        <text>ATP + protein L-histidine = ADP + protein N-phospho-L-histidine.</text>
        <dbReference type="EC" id="2.7.13.3"/>
    </reaction>
</comment>
<dbReference type="SMART" id="SM00304">
    <property type="entry name" value="HAMP"/>
    <property type="match status" value="1"/>
</dbReference>
<dbReference type="InterPro" id="IPR050428">
    <property type="entry name" value="TCS_sensor_his_kinase"/>
</dbReference>
<dbReference type="Gene3D" id="1.10.287.130">
    <property type="match status" value="1"/>
</dbReference>
<evidence type="ECO:0000313" key="12">
    <source>
        <dbReference type="EMBL" id="EFL21643.1"/>
    </source>
</evidence>
<comment type="subcellular location">
    <subcellularLocation>
        <location evidence="2">Cell membrane</location>
    </subcellularLocation>
</comment>
<dbReference type="Pfam" id="PF00512">
    <property type="entry name" value="HisKA"/>
    <property type="match status" value="1"/>
</dbReference>
<accession>D9WMT3</accession>
<keyword evidence="8 10" id="KW-1133">Transmembrane helix</keyword>
<keyword evidence="10" id="KW-0472">Membrane</keyword>
<keyword evidence="6 10" id="KW-0812">Transmembrane</keyword>
<evidence type="ECO:0000256" key="6">
    <source>
        <dbReference type="ARBA" id="ARBA00022692"/>
    </source>
</evidence>
<protein>
    <recommendedName>
        <fullName evidence="3">histidine kinase</fullName>
        <ecNumber evidence="3">2.7.13.3</ecNumber>
    </recommendedName>
</protein>
<dbReference type="InterPro" id="IPR003660">
    <property type="entry name" value="HAMP_dom"/>
</dbReference>
<dbReference type="PANTHER" id="PTHR45436">
    <property type="entry name" value="SENSOR HISTIDINE KINASE YKOH"/>
    <property type="match status" value="1"/>
</dbReference>
<dbReference type="EMBL" id="GG657754">
    <property type="protein sequence ID" value="EFL21643.1"/>
    <property type="molecule type" value="Genomic_DNA"/>
</dbReference>
<dbReference type="SUPFAM" id="SSF47384">
    <property type="entry name" value="Homodimeric domain of signal transducing histidine kinase"/>
    <property type="match status" value="1"/>
</dbReference>
<evidence type="ECO:0000256" key="8">
    <source>
        <dbReference type="ARBA" id="ARBA00022989"/>
    </source>
</evidence>
<evidence type="ECO:0000256" key="4">
    <source>
        <dbReference type="ARBA" id="ARBA00022553"/>
    </source>
</evidence>
<evidence type="ECO:0000256" key="7">
    <source>
        <dbReference type="ARBA" id="ARBA00022777"/>
    </source>
</evidence>
<evidence type="ECO:0000256" key="2">
    <source>
        <dbReference type="ARBA" id="ARBA00004236"/>
    </source>
</evidence>
<evidence type="ECO:0000256" key="10">
    <source>
        <dbReference type="SAM" id="Phobius"/>
    </source>
</evidence>
<dbReference type="EC" id="2.7.13.3" evidence="3"/>
<dbReference type="STRING" id="457427.SSOG_01355"/>
<gene>
    <name evidence="12" type="ORF">SSOG_01355</name>
</gene>
<sequence length="338" mass="37062">MIRLTPPQAGRPASLRSRLVWGAALLAAVAVLAAQTIGFLVLRSWLLGRVDEQLDGFRLPPHSFSRDAAAEQLPRPPDPGSVTLPSDFRITFYGASGHRRGILGGGKAPGPELPGSVGELRLSGGRPGTVPAVSGDGHWRIQKKPGPEHTWYVVALPLDTFDGATSKLLWLNGIVLAATVTGLIALSRWVVRIGLLPLTRMERAAQDITVSDLSPRLPDTDPRTETGRLGTVLNTLLDRLQRALREREFSEARLRRFVADAGHELRTPLTSIQGFAELALRHEGRSNAERREGDRMIAQNAERISLLVDDLLLLTRLDKEPDYRRERVDLLSAARPTP</sequence>
<organism evidence="12 13">
    <name type="scientific">Streptomyces himastatinicus ATCC 53653</name>
    <dbReference type="NCBI Taxonomy" id="457427"/>
    <lineage>
        <taxon>Bacteria</taxon>
        <taxon>Bacillati</taxon>
        <taxon>Actinomycetota</taxon>
        <taxon>Actinomycetes</taxon>
        <taxon>Kitasatosporales</taxon>
        <taxon>Streptomycetaceae</taxon>
        <taxon>Streptomyces</taxon>
        <taxon>Streptomyces violaceusniger group</taxon>
    </lineage>
</organism>
<dbReference type="CDD" id="cd00082">
    <property type="entry name" value="HisKA"/>
    <property type="match status" value="1"/>
</dbReference>
<keyword evidence="7 12" id="KW-0418">Kinase</keyword>
<keyword evidence="9" id="KW-0902">Two-component regulatory system</keyword>
<dbReference type="Proteomes" id="UP000003963">
    <property type="component" value="Unassembled WGS sequence"/>
</dbReference>
<dbReference type="Gene3D" id="6.10.340.10">
    <property type="match status" value="1"/>
</dbReference>
<dbReference type="GO" id="GO:0005886">
    <property type="term" value="C:plasma membrane"/>
    <property type="evidence" value="ECO:0007669"/>
    <property type="project" value="UniProtKB-SubCell"/>
</dbReference>
<name>D9WMT3_9ACTN</name>
<keyword evidence="4" id="KW-0597">Phosphoprotein</keyword>
<dbReference type="SMART" id="SM00388">
    <property type="entry name" value="HisKA"/>
    <property type="match status" value="1"/>
</dbReference>
<evidence type="ECO:0000313" key="13">
    <source>
        <dbReference type="Proteomes" id="UP000003963"/>
    </source>
</evidence>
<keyword evidence="5" id="KW-0808">Transferase</keyword>
<proteinExistence type="predicted"/>
<evidence type="ECO:0000259" key="11">
    <source>
        <dbReference type="PROSITE" id="PS50885"/>
    </source>
</evidence>
<feature type="domain" description="HAMP" evidence="11">
    <location>
        <begin position="192"/>
        <end position="245"/>
    </location>
</feature>
<dbReference type="SUPFAM" id="SSF158472">
    <property type="entry name" value="HAMP domain-like"/>
    <property type="match status" value="1"/>
</dbReference>
<feature type="transmembrane region" description="Helical" evidence="10">
    <location>
        <begin position="168"/>
        <end position="191"/>
    </location>
</feature>
<evidence type="ECO:0000256" key="5">
    <source>
        <dbReference type="ARBA" id="ARBA00022679"/>
    </source>
</evidence>
<dbReference type="Pfam" id="PF00672">
    <property type="entry name" value="HAMP"/>
    <property type="match status" value="1"/>
</dbReference>
<reference evidence="12 13" key="1">
    <citation type="submission" date="2009-02" db="EMBL/GenBank/DDBJ databases">
        <title>Annotation of Streptomyces hygroscopicus strain ATCC 53653.</title>
        <authorList>
            <consortium name="The Broad Institute Genome Sequencing Platform"/>
            <consortium name="Broad Institute Microbial Sequencing Center"/>
            <person name="Fischbach M."/>
            <person name="Godfrey P."/>
            <person name="Ward D."/>
            <person name="Young S."/>
            <person name="Zeng Q."/>
            <person name="Koehrsen M."/>
            <person name="Alvarado L."/>
            <person name="Berlin A.M."/>
            <person name="Bochicchio J."/>
            <person name="Borenstein D."/>
            <person name="Chapman S.B."/>
            <person name="Chen Z."/>
            <person name="Engels R."/>
            <person name="Freedman E."/>
            <person name="Gellesch M."/>
            <person name="Goldberg J."/>
            <person name="Griggs A."/>
            <person name="Gujja S."/>
            <person name="Heilman E.R."/>
            <person name="Heiman D.I."/>
            <person name="Hepburn T.A."/>
            <person name="Howarth C."/>
            <person name="Jen D."/>
            <person name="Larson L."/>
            <person name="Lewis B."/>
            <person name="Mehta T."/>
            <person name="Park D."/>
            <person name="Pearson M."/>
            <person name="Richards J."/>
            <person name="Roberts A."/>
            <person name="Saif S."/>
            <person name="Shea T.D."/>
            <person name="Shenoy N."/>
            <person name="Sisk P."/>
            <person name="Stolte C."/>
            <person name="Sykes S.N."/>
            <person name="Thomson T."/>
            <person name="Walk T."/>
            <person name="White J."/>
            <person name="Yandava C."/>
            <person name="Straight P."/>
            <person name="Clardy J."/>
            <person name="Hung D."/>
            <person name="Kolter R."/>
            <person name="Mekalanos J."/>
            <person name="Walker S."/>
            <person name="Walsh C.T."/>
            <person name="Wieland-Brown L.C."/>
            <person name="Haas B."/>
            <person name="Nusbaum C."/>
            <person name="Birren B."/>
        </authorList>
    </citation>
    <scope>NUCLEOTIDE SEQUENCE [LARGE SCALE GENOMIC DNA]</scope>
    <source>
        <strain evidence="12 13">ATCC 53653</strain>
    </source>
</reference>
<dbReference type="RefSeq" id="WP_009713465.1">
    <property type="nucleotide sequence ID" value="NZ_GG657754.1"/>
</dbReference>
<dbReference type="InterPro" id="IPR003661">
    <property type="entry name" value="HisK_dim/P_dom"/>
</dbReference>
<dbReference type="CDD" id="cd06225">
    <property type="entry name" value="HAMP"/>
    <property type="match status" value="1"/>
</dbReference>
<dbReference type="FunFam" id="1.10.287.130:FF:000001">
    <property type="entry name" value="Two-component sensor histidine kinase"/>
    <property type="match status" value="1"/>
</dbReference>
<dbReference type="PROSITE" id="PS50885">
    <property type="entry name" value="HAMP"/>
    <property type="match status" value="1"/>
</dbReference>
<keyword evidence="13" id="KW-1185">Reference proteome</keyword>
<evidence type="ECO:0000256" key="1">
    <source>
        <dbReference type="ARBA" id="ARBA00000085"/>
    </source>
</evidence>
<dbReference type="AlphaFoldDB" id="D9WMT3"/>
<feature type="transmembrane region" description="Helical" evidence="10">
    <location>
        <begin position="20"/>
        <end position="42"/>
    </location>
</feature>
<evidence type="ECO:0000256" key="9">
    <source>
        <dbReference type="ARBA" id="ARBA00023012"/>
    </source>
</evidence>
<dbReference type="GO" id="GO:0000155">
    <property type="term" value="F:phosphorelay sensor kinase activity"/>
    <property type="evidence" value="ECO:0007669"/>
    <property type="project" value="InterPro"/>
</dbReference>
<dbReference type="InterPro" id="IPR036097">
    <property type="entry name" value="HisK_dim/P_sf"/>
</dbReference>
<dbReference type="PANTHER" id="PTHR45436:SF5">
    <property type="entry name" value="SENSOR HISTIDINE KINASE TRCS"/>
    <property type="match status" value="1"/>
</dbReference>
<dbReference type="HOGENOM" id="CLU_000445_89_6_11"/>
<evidence type="ECO:0000256" key="3">
    <source>
        <dbReference type="ARBA" id="ARBA00012438"/>
    </source>
</evidence>